<feature type="binding site" evidence="10">
    <location>
        <position position="68"/>
    </location>
    <ligand>
        <name>Zn(2+)</name>
        <dbReference type="ChEBI" id="CHEBI:29105"/>
        <label>2</label>
        <note>catalytic</note>
    </ligand>
</feature>
<proteinExistence type="inferred from homology"/>
<dbReference type="Pfam" id="PF23023">
    <property type="entry name" value="Anti-Pycsar_Apyc1"/>
    <property type="match status" value="1"/>
</dbReference>
<comment type="catalytic activity">
    <reaction evidence="10">
        <text>Endonucleolytic cleavage of RNA, removing extra 3' nucleotides from tRNA precursor, generating 3' termini of tRNAs. A 3'-hydroxy group is left at the tRNA terminus and a 5'-phosphoryl group is left at the trailer molecule.</text>
        <dbReference type="EC" id="3.1.26.11"/>
    </reaction>
</comment>
<feature type="binding site" evidence="10">
    <location>
        <position position="213"/>
    </location>
    <ligand>
        <name>Zn(2+)</name>
        <dbReference type="ChEBI" id="CHEBI:29105"/>
        <label>1</label>
        <note>catalytic</note>
    </ligand>
</feature>
<protein>
    <recommendedName>
        <fullName evidence="2 10">Ribonuclease Z</fullName>
        <shortName evidence="10">RNase Z</shortName>
        <ecNumber evidence="2 10">3.1.26.11</ecNumber>
    </recommendedName>
    <alternativeName>
        <fullName evidence="10">tRNA 3 endonuclease</fullName>
    </alternativeName>
    <alternativeName>
        <fullName evidence="10">tRNase Z</fullName>
    </alternativeName>
</protein>
<evidence type="ECO:0000313" key="12">
    <source>
        <dbReference type="Proteomes" id="UP001229251"/>
    </source>
</evidence>
<comment type="function">
    <text evidence="9 10">Zinc phosphodiesterase, which displays some tRNA 3'-processing endonuclease activity. Probably involved in tRNA maturation, by removing a 3'-trailer from precursor tRNA.</text>
</comment>
<evidence type="ECO:0000256" key="1">
    <source>
        <dbReference type="ARBA" id="ARBA00011738"/>
    </source>
</evidence>
<feature type="binding site" evidence="10">
    <location>
        <position position="65"/>
    </location>
    <ligand>
        <name>Zn(2+)</name>
        <dbReference type="ChEBI" id="CHEBI:29105"/>
        <label>1</label>
        <note>catalytic</note>
    </ligand>
</feature>
<evidence type="ECO:0000256" key="8">
    <source>
        <dbReference type="ARBA" id="ARBA00022833"/>
    </source>
</evidence>
<dbReference type="NCBIfam" id="NF000801">
    <property type="entry name" value="PRK00055.1-3"/>
    <property type="match status" value="1"/>
</dbReference>
<comment type="subunit">
    <text evidence="1 10">Homodimer.</text>
</comment>
<dbReference type="InterPro" id="IPR036866">
    <property type="entry name" value="RibonucZ/Hydroxyglut_hydro"/>
</dbReference>
<dbReference type="InterPro" id="IPR013471">
    <property type="entry name" value="RNase_Z/BN"/>
</dbReference>
<evidence type="ECO:0000256" key="10">
    <source>
        <dbReference type="HAMAP-Rule" id="MF_01818"/>
    </source>
</evidence>
<reference evidence="11" key="1">
    <citation type="submission" date="2023-05" db="EMBL/GenBank/DDBJ databases">
        <title>Cataloging the Phylogenetic Diversity of Human Bladder Bacteria.</title>
        <authorList>
            <person name="Du J."/>
        </authorList>
    </citation>
    <scope>NUCLEOTIDE SEQUENCE</scope>
    <source>
        <strain evidence="11">UMB1231</strain>
    </source>
</reference>
<name>A0AAJ1Q5C7_9LACT</name>
<dbReference type="EMBL" id="JASOOE010000019">
    <property type="protein sequence ID" value="MDK7187972.1"/>
    <property type="molecule type" value="Genomic_DNA"/>
</dbReference>
<accession>A0AAJ1Q5C7</accession>
<dbReference type="HAMAP" id="MF_01818">
    <property type="entry name" value="RNase_Z_BN"/>
    <property type="match status" value="1"/>
</dbReference>
<feature type="binding site" evidence="10">
    <location>
        <position position="213"/>
    </location>
    <ligand>
        <name>Zn(2+)</name>
        <dbReference type="ChEBI" id="CHEBI:29105"/>
        <label>2</label>
        <note>catalytic</note>
    </ligand>
</feature>
<feature type="active site" description="Proton acceptor" evidence="10">
    <location>
        <position position="67"/>
    </location>
</feature>
<feature type="binding site" evidence="10">
    <location>
        <position position="67"/>
    </location>
    <ligand>
        <name>Zn(2+)</name>
        <dbReference type="ChEBI" id="CHEBI:29105"/>
        <label>2</label>
        <note>catalytic</note>
    </ligand>
</feature>
<feature type="binding site" evidence="10">
    <location>
        <position position="271"/>
    </location>
    <ligand>
        <name>Zn(2+)</name>
        <dbReference type="ChEBI" id="CHEBI:29105"/>
        <label>2</label>
        <note>catalytic</note>
    </ligand>
</feature>
<dbReference type="RefSeq" id="WP_285066406.1">
    <property type="nucleotide sequence ID" value="NZ_JASOOE010000019.1"/>
</dbReference>
<evidence type="ECO:0000256" key="9">
    <source>
        <dbReference type="ARBA" id="ARBA00057812"/>
    </source>
</evidence>
<keyword evidence="4 10" id="KW-0540">Nuclease</keyword>
<keyword evidence="3 10" id="KW-0819">tRNA processing</keyword>
<keyword evidence="7 10" id="KW-0378">Hydrolase</keyword>
<feature type="binding site" evidence="10">
    <location>
        <position position="142"/>
    </location>
    <ligand>
        <name>Zn(2+)</name>
        <dbReference type="ChEBI" id="CHEBI:29105"/>
        <label>1</label>
        <note>catalytic</note>
    </ligand>
</feature>
<dbReference type="FunFam" id="3.60.15.10:FF:000002">
    <property type="entry name" value="Ribonuclease Z"/>
    <property type="match status" value="1"/>
</dbReference>
<comment type="cofactor">
    <cofactor evidence="10">
        <name>Zn(2+)</name>
        <dbReference type="ChEBI" id="CHEBI:29105"/>
    </cofactor>
    <text evidence="10">Binds 2 Zn(2+) ions.</text>
</comment>
<dbReference type="AlphaFoldDB" id="A0AAJ1Q5C7"/>
<gene>
    <name evidence="10 11" type="primary">rnz</name>
    <name evidence="11" type="ORF">QP433_08250</name>
</gene>
<comment type="caution">
    <text evidence="11">The sequence shown here is derived from an EMBL/GenBank/DDBJ whole genome shotgun (WGS) entry which is preliminary data.</text>
</comment>
<comment type="similarity">
    <text evidence="10">Belongs to the RNase Z family.</text>
</comment>
<evidence type="ECO:0000256" key="4">
    <source>
        <dbReference type="ARBA" id="ARBA00022722"/>
    </source>
</evidence>
<evidence type="ECO:0000256" key="5">
    <source>
        <dbReference type="ARBA" id="ARBA00022723"/>
    </source>
</evidence>
<dbReference type="EC" id="3.1.26.11" evidence="2 10"/>
<dbReference type="GO" id="GO:0008270">
    <property type="term" value="F:zinc ion binding"/>
    <property type="evidence" value="ECO:0007669"/>
    <property type="project" value="UniProtKB-UniRule"/>
</dbReference>
<dbReference type="SUPFAM" id="SSF56281">
    <property type="entry name" value="Metallo-hydrolase/oxidoreductase"/>
    <property type="match status" value="1"/>
</dbReference>
<dbReference type="Gene3D" id="3.60.15.10">
    <property type="entry name" value="Ribonuclease Z/Hydroxyacylglutathione hydrolase-like"/>
    <property type="match status" value="1"/>
</dbReference>
<dbReference type="Proteomes" id="UP001229251">
    <property type="component" value="Unassembled WGS sequence"/>
</dbReference>
<dbReference type="GO" id="GO:0042781">
    <property type="term" value="F:3'-tRNA processing endoribonuclease activity"/>
    <property type="evidence" value="ECO:0007669"/>
    <property type="project" value="UniProtKB-UniRule"/>
</dbReference>
<sequence>MHLQFLGTGAGVPAKVRNVSALALKLLDELNEVWLFDCGEATQHQILRTHIKPRKIRRIFITHLHGDHIYGLPGLLSSRSNQAGQDPVDLYGPEGIKDFVLTSLRISKTKLAYPLNIHELSPQGGTLDLDRGWQAEYMPLEHGILCFGYRIIEPDKVGQLLMDKLAAYEIPNGPIFGQLKAGARVTLEDGRILNGQDFLAPDQAGRIVTILGDTRSCRNILQLARGADVLVHEATHQASEAKIARAYYHSTSAQAAQNAKQAHVKKLYLNHISARYLGKQCKQLEKEAQEIFSQATLVNDFDEFEVLRS</sequence>
<evidence type="ECO:0000256" key="3">
    <source>
        <dbReference type="ARBA" id="ARBA00022694"/>
    </source>
</evidence>
<evidence type="ECO:0000256" key="2">
    <source>
        <dbReference type="ARBA" id="ARBA00012477"/>
    </source>
</evidence>
<dbReference type="PANTHER" id="PTHR46018:SF2">
    <property type="entry name" value="ZINC PHOSPHODIESTERASE ELAC PROTEIN 1"/>
    <property type="match status" value="1"/>
</dbReference>
<evidence type="ECO:0000256" key="6">
    <source>
        <dbReference type="ARBA" id="ARBA00022759"/>
    </source>
</evidence>
<keyword evidence="5 10" id="KW-0479">Metal-binding</keyword>
<evidence type="ECO:0000313" key="11">
    <source>
        <dbReference type="EMBL" id="MDK7187972.1"/>
    </source>
</evidence>
<organism evidence="11 12">
    <name type="scientific">Facklamia hominis</name>
    <dbReference type="NCBI Taxonomy" id="178214"/>
    <lineage>
        <taxon>Bacteria</taxon>
        <taxon>Bacillati</taxon>
        <taxon>Bacillota</taxon>
        <taxon>Bacilli</taxon>
        <taxon>Lactobacillales</taxon>
        <taxon>Aerococcaceae</taxon>
        <taxon>Facklamia</taxon>
    </lineage>
</organism>
<keyword evidence="8 10" id="KW-0862">Zinc</keyword>
<evidence type="ECO:0000256" key="7">
    <source>
        <dbReference type="ARBA" id="ARBA00022801"/>
    </source>
</evidence>
<feature type="binding site" evidence="10">
    <location>
        <position position="63"/>
    </location>
    <ligand>
        <name>Zn(2+)</name>
        <dbReference type="ChEBI" id="CHEBI:29105"/>
        <label>1</label>
        <note>catalytic</note>
    </ligand>
</feature>
<dbReference type="NCBIfam" id="TIGR02651">
    <property type="entry name" value="RNase_Z"/>
    <property type="match status" value="1"/>
</dbReference>
<dbReference type="PANTHER" id="PTHR46018">
    <property type="entry name" value="ZINC PHOSPHODIESTERASE ELAC PROTEIN 1"/>
    <property type="match status" value="1"/>
</dbReference>
<dbReference type="GO" id="GO:0042802">
    <property type="term" value="F:identical protein binding"/>
    <property type="evidence" value="ECO:0007669"/>
    <property type="project" value="UniProtKB-ARBA"/>
</dbReference>
<dbReference type="CDD" id="cd07717">
    <property type="entry name" value="RNaseZ_ZiPD-like_MBL-fold"/>
    <property type="match status" value="1"/>
</dbReference>
<keyword evidence="6 10" id="KW-0255">Endonuclease</keyword>